<dbReference type="GO" id="GO:0009640">
    <property type="term" value="P:photomorphogenesis"/>
    <property type="evidence" value="ECO:0007669"/>
    <property type="project" value="InterPro"/>
</dbReference>
<accession>A0A9P1E0D7</accession>
<keyword evidence="2" id="KW-0677">Repeat</keyword>
<evidence type="ECO:0000256" key="1">
    <source>
        <dbReference type="ARBA" id="ARBA00022574"/>
    </source>
</evidence>
<dbReference type="GO" id="GO:0005524">
    <property type="term" value="F:ATP binding"/>
    <property type="evidence" value="ECO:0007669"/>
    <property type="project" value="InterPro"/>
</dbReference>
<dbReference type="AlphaFoldDB" id="A0A9P1E0D7"/>
<name>A0A9P1E0D7_CUSEU</name>
<keyword evidence="8" id="KW-1185">Reference proteome</keyword>
<feature type="repeat" description="WD" evidence="3">
    <location>
        <begin position="901"/>
        <end position="941"/>
    </location>
</feature>
<dbReference type="PANTHER" id="PTHR44218:SF6">
    <property type="entry name" value="PROTEIN SUPPRESSOR OF PHYA-105 1"/>
    <property type="match status" value="1"/>
</dbReference>
<dbReference type="Gene3D" id="1.10.510.10">
    <property type="entry name" value="Transferase(Phosphotransferase) domain 1"/>
    <property type="match status" value="1"/>
</dbReference>
<dbReference type="PROSITE" id="PS00678">
    <property type="entry name" value="WD_REPEATS_1"/>
    <property type="match status" value="2"/>
</dbReference>
<feature type="compositionally biased region" description="Polar residues" evidence="5">
    <location>
        <begin position="402"/>
        <end position="413"/>
    </location>
</feature>
<sequence>MGFFSMALKNPFYSSKFSAPSQRVPHFDFRNKEGEHSLKLHEHGIQESHEVLTLNERNQHGGPSQYFIDILDGNKMGRIGSSGYASSSPRCTDDNEIMVRELTLKNYNNGNLAIVSIPGNRESVQIRPNQCKPLYQTAGGSGKRSLHREAIDKEKPSTLLNSLEGEEDKLFTDFLEKNQKCANERHNLVTGNSHSNEDKSGLNDMSSRVIRTKIVSKSGFSQYFAKSALKGKGTVHRGLNAKSLGREYLDQTHSDCANISLLDSPVADCVLRPITYQDGVSLREWLSVRINKTREAESLSIFKQIVDLVDSSHSQGITLLDLRPSCFKLLQPNQVVYMGASVLTESSDNVIDTDAPETEPDHLKRPLENIVHNSVIHNAKKLKLGDPMSVSRRLPQFPPKSSVWSTPQNTNSGIPWPRGSAKDAKEVHKLNSERKFSSPDLSRSPQPLLTSVSCILEVKWYTSPEQMKKGSCTLSSNIYCLGVLFFELLGFSNSGSGKSYAAAMQDLSHRILPPSFLSENPKEAGFCLWLLHPEPSSRPTVREILQSEILGGKKESRDEVLSSIIEEDSESELLVYFLSLLQEQKQNNASKIAEELKCIEADIQEVHRRQNKQFSVSSSPSHEFLGTSGSRYIQMDEMKLNSVRQLESAYFSMRSTIQPSSNNDAKMSGNRQIFNNQKNNCMTGINGEMYENSDSLGGFFDGLCKYARYSKFKVCGVVRNGDFNSSANVICSLSFDRDEEYLAAGGVSKKIKIYEYNALFNDSVDIHYPVLEMSNNSKLSCICWNSYIRNYLATTDYDGVVKLWDATSGQGFFHLNEHSERAWSVDFSRIDPTKLASGSDDRLVKLWSINEKNSISTIKNSANVCCVQFSPESSHMLAYTSADYKIYCYDLRNISIPCHTLVGHEKAVSYVKFLDGNTLVSASTDNTLKIWDLNKASSNSSSTDACILTLGGHTNEKNFVGLSAANGYISCGSETNEVFAYHKSQPMPITSYKFGSIDPISGKETNDDRGQFVSSVCWRRKSNMVVAANSTGCIKVLEMV</sequence>
<proteinExistence type="predicted"/>
<gene>
    <name evidence="7" type="ORF">CEURO_LOCUS3012</name>
</gene>
<feature type="repeat" description="WD" evidence="3">
    <location>
        <begin position="815"/>
        <end position="857"/>
    </location>
</feature>
<dbReference type="GO" id="GO:0004672">
    <property type="term" value="F:protein kinase activity"/>
    <property type="evidence" value="ECO:0007669"/>
    <property type="project" value="InterPro"/>
</dbReference>
<dbReference type="SMART" id="SM00220">
    <property type="entry name" value="S_TKc"/>
    <property type="match status" value="1"/>
</dbReference>
<dbReference type="InterPro" id="IPR015943">
    <property type="entry name" value="WD40/YVTN_repeat-like_dom_sf"/>
</dbReference>
<dbReference type="InterPro" id="IPR001680">
    <property type="entry name" value="WD40_rpt"/>
</dbReference>
<evidence type="ECO:0000313" key="8">
    <source>
        <dbReference type="Proteomes" id="UP001152484"/>
    </source>
</evidence>
<dbReference type="PANTHER" id="PTHR44218">
    <property type="entry name" value="PROTEIN SPA1-RELATED 2"/>
    <property type="match status" value="1"/>
</dbReference>
<feature type="domain" description="Protein kinase" evidence="6">
    <location>
        <begin position="175"/>
        <end position="550"/>
    </location>
</feature>
<evidence type="ECO:0000256" key="4">
    <source>
        <dbReference type="SAM" id="Coils"/>
    </source>
</evidence>
<evidence type="ECO:0000256" key="3">
    <source>
        <dbReference type="PROSITE-ProRule" id="PRU00221"/>
    </source>
</evidence>
<feature type="repeat" description="WD" evidence="3">
    <location>
        <begin position="772"/>
        <end position="810"/>
    </location>
</feature>
<dbReference type="InterPro" id="IPR011009">
    <property type="entry name" value="Kinase-like_dom_sf"/>
</dbReference>
<evidence type="ECO:0000313" key="7">
    <source>
        <dbReference type="EMBL" id="CAH9068940.1"/>
    </source>
</evidence>
<keyword evidence="1 3" id="KW-0853">WD repeat</keyword>
<dbReference type="SMART" id="SM00320">
    <property type="entry name" value="WD40"/>
    <property type="match status" value="7"/>
</dbReference>
<feature type="compositionally biased region" description="Basic and acidic residues" evidence="5">
    <location>
        <begin position="420"/>
        <end position="437"/>
    </location>
</feature>
<dbReference type="SUPFAM" id="SSF56112">
    <property type="entry name" value="Protein kinase-like (PK-like)"/>
    <property type="match status" value="1"/>
</dbReference>
<dbReference type="EMBL" id="CAMAPE010000005">
    <property type="protein sequence ID" value="CAH9068940.1"/>
    <property type="molecule type" value="Genomic_DNA"/>
</dbReference>
<feature type="coiled-coil region" evidence="4">
    <location>
        <begin position="582"/>
        <end position="609"/>
    </location>
</feature>
<dbReference type="OrthoDB" id="273771at2759"/>
<dbReference type="InterPro" id="IPR000719">
    <property type="entry name" value="Prot_kinase_dom"/>
</dbReference>
<organism evidence="7 8">
    <name type="scientific">Cuscuta europaea</name>
    <name type="common">European dodder</name>
    <dbReference type="NCBI Taxonomy" id="41803"/>
    <lineage>
        <taxon>Eukaryota</taxon>
        <taxon>Viridiplantae</taxon>
        <taxon>Streptophyta</taxon>
        <taxon>Embryophyta</taxon>
        <taxon>Tracheophyta</taxon>
        <taxon>Spermatophyta</taxon>
        <taxon>Magnoliopsida</taxon>
        <taxon>eudicotyledons</taxon>
        <taxon>Gunneridae</taxon>
        <taxon>Pentapetalae</taxon>
        <taxon>asterids</taxon>
        <taxon>lamiids</taxon>
        <taxon>Solanales</taxon>
        <taxon>Convolvulaceae</taxon>
        <taxon>Cuscuteae</taxon>
        <taxon>Cuscuta</taxon>
        <taxon>Cuscuta subgen. Cuscuta</taxon>
    </lineage>
</organism>
<comment type="caution">
    <text evidence="7">The sequence shown here is derived from an EMBL/GenBank/DDBJ whole genome shotgun (WGS) entry which is preliminary data.</text>
</comment>
<dbReference type="Gene3D" id="2.130.10.10">
    <property type="entry name" value="YVTN repeat-like/Quinoprotein amine dehydrogenase"/>
    <property type="match status" value="1"/>
</dbReference>
<dbReference type="Pfam" id="PF00400">
    <property type="entry name" value="WD40"/>
    <property type="match status" value="4"/>
</dbReference>
<keyword evidence="4" id="KW-0175">Coiled coil</keyword>
<dbReference type="Proteomes" id="UP001152484">
    <property type="component" value="Unassembled WGS sequence"/>
</dbReference>
<reference evidence="7" key="1">
    <citation type="submission" date="2022-07" db="EMBL/GenBank/DDBJ databases">
        <authorList>
            <person name="Macas J."/>
            <person name="Novak P."/>
            <person name="Neumann P."/>
        </authorList>
    </citation>
    <scope>NUCLEOTIDE SEQUENCE</scope>
</reference>
<evidence type="ECO:0000259" key="6">
    <source>
        <dbReference type="PROSITE" id="PS50011"/>
    </source>
</evidence>
<feature type="region of interest" description="Disordered" evidence="5">
    <location>
        <begin position="397"/>
        <end position="443"/>
    </location>
</feature>
<protein>
    <recommendedName>
        <fullName evidence="6">Protein kinase domain-containing protein</fullName>
    </recommendedName>
</protein>
<dbReference type="PRINTS" id="PR00320">
    <property type="entry name" value="GPROTEINBRPT"/>
</dbReference>
<dbReference type="InterPro" id="IPR020472">
    <property type="entry name" value="WD40_PAC1"/>
</dbReference>
<dbReference type="InterPro" id="IPR019775">
    <property type="entry name" value="WD40_repeat_CS"/>
</dbReference>
<dbReference type="PROSITE" id="PS50011">
    <property type="entry name" value="PROTEIN_KINASE_DOM"/>
    <property type="match status" value="1"/>
</dbReference>
<dbReference type="PROSITE" id="PS50294">
    <property type="entry name" value="WD_REPEATS_REGION"/>
    <property type="match status" value="1"/>
</dbReference>
<dbReference type="InterPro" id="IPR044630">
    <property type="entry name" value="SPA1/2/3/4"/>
</dbReference>
<evidence type="ECO:0000256" key="5">
    <source>
        <dbReference type="SAM" id="MobiDB-lite"/>
    </source>
</evidence>
<dbReference type="PROSITE" id="PS50082">
    <property type="entry name" value="WD_REPEATS_2"/>
    <property type="match status" value="3"/>
</dbReference>
<evidence type="ECO:0000256" key="2">
    <source>
        <dbReference type="ARBA" id="ARBA00022737"/>
    </source>
</evidence>
<dbReference type="InterPro" id="IPR036322">
    <property type="entry name" value="WD40_repeat_dom_sf"/>
</dbReference>
<dbReference type="SUPFAM" id="SSF50978">
    <property type="entry name" value="WD40 repeat-like"/>
    <property type="match status" value="1"/>
</dbReference>